<dbReference type="Gene3D" id="3.40.710.10">
    <property type="entry name" value="DD-peptidase/beta-lactamase superfamily"/>
    <property type="match status" value="1"/>
</dbReference>
<sequence length="49" mass="5575">MLFDQQANKYIFYNKDQFKQNFSPASTFKICNSLIGLETGIIKGRSLGV</sequence>
<name>A0A9D7XH39_9BACT</name>
<evidence type="ECO:0000313" key="2">
    <source>
        <dbReference type="EMBL" id="MBK9717447.1"/>
    </source>
</evidence>
<dbReference type="Pfam" id="PF00905">
    <property type="entry name" value="Transpeptidase"/>
    <property type="match status" value="1"/>
</dbReference>
<dbReference type="AlphaFoldDB" id="A0A9D7XH39"/>
<evidence type="ECO:0000313" key="3">
    <source>
        <dbReference type="Proteomes" id="UP000808349"/>
    </source>
</evidence>
<evidence type="ECO:0000259" key="1">
    <source>
        <dbReference type="Pfam" id="PF00905"/>
    </source>
</evidence>
<feature type="domain" description="Penicillin-binding protein transpeptidase" evidence="1">
    <location>
        <begin position="8"/>
        <end position="44"/>
    </location>
</feature>
<dbReference type="SUPFAM" id="SSF56601">
    <property type="entry name" value="beta-lactamase/transpeptidase-like"/>
    <property type="match status" value="1"/>
</dbReference>
<reference evidence="2 3" key="1">
    <citation type="submission" date="2020-10" db="EMBL/GenBank/DDBJ databases">
        <title>Connecting structure to function with the recovery of over 1000 high-quality activated sludge metagenome-assembled genomes encoding full-length rRNA genes using long-read sequencing.</title>
        <authorList>
            <person name="Singleton C.M."/>
            <person name="Petriglieri F."/>
            <person name="Kristensen J.M."/>
            <person name="Kirkegaard R.H."/>
            <person name="Michaelsen T.Y."/>
            <person name="Andersen M.H."/>
            <person name="Karst S.M."/>
            <person name="Dueholm M.S."/>
            <person name="Nielsen P.H."/>
            <person name="Albertsen M."/>
        </authorList>
    </citation>
    <scope>NUCLEOTIDE SEQUENCE [LARGE SCALE GENOMIC DNA]</scope>
    <source>
        <strain evidence="2">Ribe_18-Q3-R11-54_BAT3C.373</strain>
    </source>
</reference>
<protein>
    <recommendedName>
        <fullName evidence="1">Penicillin-binding protein transpeptidase domain-containing protein</fullName>
    </recommendedName>
</protein>
<gene>
    <name evidence="2" type="ORF">IPO85_08025</name>
</gene>
<accession>A0A9D7XH39</accession>
<dbReference type="InterPro" id="IPR001460">
    <property type="entry name" value="PCN-bd_Tpept"/>
</dbReference>
<dbReference type="EMBL" id="JADKFW010000004">
    <property type="protein sequence ID" value="MBK9717447.1"/>
    <property type="molecule type" value="Genomic_DNA"/>
</dbReference>
<organism evidence="2 3">
    <name type="scientific">Candidatus Defluviibacterium haderslevense</name>
    <dbReference type="NCBI Taxonomy" id="2981993"/>
    <lineage>
        <taxon>Bacteria</taxon>
        <taxon>Pseudomonadati</taxon>
        <taxon>Bacteroidota</taxon>
        <taxon>Saprospiria</taxon>
        <taxon>Saprospirales</taxon>
        <taxon>Saprospiraceae</taxon>
        <taxon>Candidatus Defluviibacterium</taxon>
    </lineage>
</organism>
<dbReference type="GO" id="GO:0008658">
    <property type="term" value="F:penicillin binding"/>
    <property type="evidence" value="ECO:0007669"/>
    <property type="project" value="InterPro"/>
</dbReference>
<dbReference type="Proteomes" id="UP000808349">
    <property type="component" value="Unassembled WGS sequence"/>
</dbReference>
<comment type="caution">
    <text evidence="2">The sequence shown here is derived from an EMBL/GenBank/DDBJ whole genome shotgun (WGS) entry which is preliminary data.</text>
</comment>
<proteinExistence type="predicted"/>
<dbReference type="InterPro" id="IPR012338">
    <property type="entry name" value="Beta-lactam/transpept-like"/>
</dbReference>